<dbReference type="EMBL" id="BJVI01000026">
    <property type="protein sequence ID" value="GEL18842.1"/>
    <property type="molecule type" value="Genomic_DNA"/>
</dbReference>
<dbReference type="PROSITE" id="PS51077">
    <property type="entry name" value="HTH_ICLR"/>
    <property type="match status" value="1"/>
</dbReference>
<dbReference type="OrthoDB" id="60629at2"/>
<keyword evidence="1" id="KW-0805">Transcription regulation</keyword>
<dbReference type="RefSeq" id="WP_051232589.1">
    <property type="nucleotide sequence ID" value="NZ_AUII01000005.1"/>
</dbReference>
<dbReference type="InterPro" id="IPR036390">
    <property type="entry name" value="WH_DNA-bd_sf"/>
</dbReference>
<dbReference type="SUPFAM" id="SSF55781">
    <property type="entry name" value="GAF domain-like"/>
    <property type="match status" value="1"/>
</dbReference>
<name>A0A511D235_9PSEU</name>
<dbReference type="InterPro" id="IPR036388">
    <property type="entry name" value="WH-like_DNA-bd_sf"/>
</dbReference>
<dbReference type="GO" id="GO:0045892">
    <property type="term" value="P:negative regulation of DNA-templated transcription"/>
    <property type="evidence" value="ECO:0007669"/>
    <property type="project" value="TreeGrafter"/>
</dbReference>
<dbReference type="SUPFAM" id="SSF46785">
    <property type="entry name" value="Winged helix' DNA-binding domain"/>
    <property type="match status" value="1"/>
</dbReference>
<dbReference type="Gene3D" id="1.10.10.10">
    <property type="entry name" value="Winged helix-like DNA-binding domain superfamily/Winged helix DNA-binding domain"/>
    <property type="match status" value="1"/>
</dbReference>
<keyword evidence="7" id="KW-1185">Reference proteome</keyword>
<dbReference type="PANTHER" id="PTHR30136">
    <property type="entry name" value="HELIX-TURN-HELIX TRANSCRIPTIONAL REGULATOR, ICLR FAMILY"/>
    <property type="match status" value="1"/>
</dbReference>
<comment type="caution">
    <text evidence="6">The sequence shown here is derived from an EMBL/GenBank/DDBJ whole genome shotgun (WGS) entry which is preliminary data.</text>
</comment>
<proteinExistence type="predicted"/>
<protein>
    <recommendedName>
        <fullName evidence="8">IclR family transcriptional regulator</fullName>
    </recommendedName>
</protein>
<dbReference type="Pfam" id="PF01614">
    <property type="entry name" value="IclR_C"/>
    <property type="match status" value="1"/>
</dbReference>
<keyword evidence="3" id="KW-0804">Transcription</keyword>
<feature type="domain" description="IclR-ED" evidence="5">
    <location>
        <begin position="73"/>
        <end position="253"/>
    </location>
</feature>
<dbReference type="STRING" id="1123024.GCA_000423625_01723"/>
<dbReference type="PANTHER" id="PTHR30136:SF24">
    <property type="entry name" value="HTH-TYPE TRANSCRIPTIONAL REPRESSOR ALLR"/>
    <property type="match status" value="1"/>
</dbReference>
<gene>
    <name evidence="6" type="ORF">PA7_26790</name>
</gene>
<dbReference type="GO" id="GO:0003700">
    <property type="term" value="F:DNA-binding transcription factor activity"/>
    <property type="evidence" value="ECO:0007669"/>
    <property type="project" value="TreeGrafter"/>
</dbReference>
<evidence type="ECO:0000256" key="2">
    <source>
        <dbReference type="ARBA" id="ARBA00023125"/>
    </source>
</evidence>
<evidence type="ECO:0000256" key="1">
    <source>
        <dbReference type="ARBA" id="ARBA00023015"/>
    </source>
</evidence>
<evidence type="ECO:0000256" key="3">
    <source>
        <dbReference type="ARBA" id="ARBA00023163"/>
    </source>
</evidence>
<dbReference type="Gene3D" id="3.30.450.40">
    <property type="match status" value="1"/>
</dbReference>
<dbReference type="SMART" id="SM00346">
    <property type="entry name" value="HTH_ICLR"/>
    <property type="match status" value="1"/>
</dbReference>
<dbReference type="InterPro" id="IPR029016">
    <property type="entry name" value="GAF-like_dom_sf"/>
</dbReference>
<accession>A0A511D235</accession>
<feature type="domain" description="HTH iclR-type" evidence="4">
    <location>
        <begin position="11"/>
        <end position="72"/>
    </location>
</feature>
<evidence type="ECO:0000259" key="5">
    <source>
        <dbReference type="PROSITE" id="PS51078"/>
    </source>
</evidence>
<dbReference type="InterPro" id="IPR014757">
    <property type="entry name" value="Tscrpt_reg_IclR_C"/>
</dbReference>
<dbReference type="InterPro" id="IPR050707">
    <property type="entry name" value="HTH_MetabolicPath_Reg"/>
</dbReference>
<evidence type="ECO:0000313" key="6">
    <source>
        <dbReference type="EMBL" id="GEL18842.1"/>
    </source>
</evidence>
<evidence type="ECO:0008006" key="8">
    <source>
        <dbReference type="Google" id="ProtNLM"/>
    </source>
</evidence>
<keyword evidence="2" id="KW-0238">DNA-binding</keyword>
<evidence type="ECO:0000259" key="4">
    <source>
        <dbReference type="PROSITE" id="PS51077"/>
    </source>
</evidence>
<dbReference type="PROSITE" id="PS51078">
    <property type="entry name" value="ICLR_ED"/>
    <property type="match status" value="1"/>
</dbReference>
<dbReference type="GO" id="GO:0003677">
    <property type="term" value="F:DNA binding"/>
    <property type="evidence" value="ECO:0007669"/>
    <property type="project" value="UniProtKB-KW"/>
</dbReference>
<sequence length="274" mass="29482">MAGGSTQWRGRSVISKVVSLLDAFSPGTPELSLGELARITGLPLSTTYRLASELVAWGGLERAGGAGYRIGMRLWEVGTLAPRGQTLRTVALPYMQDLYEATHENVHLAVRDGHEALYIDTITGHESVPVRSRPGGRLPLHATGVGKVLLAYAPPELLTELIEAGLHRYTPYTVVAPGHLRRTLAEVRRTGIAYAREEMTLGSLSVAAPITGPDRTVVAALSVVLRSRRRADLRRLGLAVRTATISVSRALEEQSRLAVPAEHPVRACAPVPAE</sequence>
<organism evidence="6 7">
    <name type="scientific">Pseudonocardia asaccharolytica DSM 44247 = NBRC 16224</name>
    <dbReference type="NCBI Taxonomy" id="1123024"/>
    <lineage>
        <taxon>Bacteria</taxon>
        <taxon>Bacillati</taxon>
        <taxon>Actinomycetota</taxon>
        <taxon>Actinomycetes</taxon>
        <taxon>Pseudonocardiales</taxon>
        <taxon>Pseudonocardiaceae</taxon>
        <taxon>Pseudonocardia</taxon>
    </lineage>
</organism>
<dbReference type="InterPro" id="IPR005471">
    <property type="entry name" value="Tscrpt_reg_IclR_N"/>
</dbReference>
<reference evidence="6 7" key="1">
    <citation type="submission" date="2019-07" db="EMBL/GenBank/DDBJ databases">
        <title>Whole genome shotgun sequence of Pseudonocardia asaccharolytica NBRC 16224.</title>
        <authorList>
            <person name="Hosoyama A."/>
            <person name="Uohara A."/>
            <person name="Ohji S."/>
            <person name="Ichikawa N."/>
        </authorList>
    </citation>
    <scope>NUCLEOTIDE SEQUENCE [LARGE SCALE GENOMIC DNA]</scope>
    <source>
        <strain evidence="6 7">NBRC 16224</strain>
    </source>
</reference>
<dbReference type="Pfam" id="PF09339">
    <property type="entry name" value="HTH_IclR"/>
    <property type="match status" value="1"/>
</dbReference>
<evidence type="ECO:0000313" key="7">
    <source>
        <dbReference type="Proteomes" id="UP000321328"/>
    </source>
</evidence>
<dbReference type="AlphaFoldDB" id="A0A511D235"/>
<dbReference type="Proteomes" id="UP000321328">
    <property type="component" value="Unassembled WGS sequence"/>
</dbReference>